<feature type="chain" id="PRO_5040384880" evidence="1">
    <location>
        <begin position="33"/>
        <end position="105"/>
    </location>
</feature>
<proteinExistence type="predicted"/>
<accession>A0A9P5YQU6</accession>
<evidence type="ECO:0000313" key="3">
    <source>
        <dbReference type="Proteomes" id="UP000807469"/>
    </source>
</evidence>
<evidence type="ECO:0000313" key="2">
    <source>
        <dbReference type="EMBL" id="KAF9473757.1"/>
    </source>
</evidence>
<reference evidence="2" key="1">
    <citation type="submission" date="2020-11" db="EMBL/GenBank/DDBJ databases">
        <authorList>
            <consortium name="DOE Joint Genome Institute"/>
            <person name="Ahrendt S."/>
            <person name="Riley R."/>
            <person name="Andreopoulos W."/>
            <person name="Labutti K."/>
            <person name="Pangilinan J."/>
            <person name="Ruiz-Duenas F.J."/>
            <person name="Barrasa J.M."/>
            <person name="Sanchez-Garcia M."/>
            <person name="Camarero S."/>
            <person name="Miyauchi S."/>
            <person name="Serrano A."/>
            <person name="Linde D."/>
            <person name="Babiker R."/>
            <person name="Drula E."/>
            <person name="Ayuso-Fernandez I."/>
            <person name="Pacheco R."/>
            <person name="Padilla G."/>
            <person name="Ferreira P."/>
            <person name="Barriuso J."/>
            <person name="Kellner H."/>
            <person name="Castanera R."/>
            <person name="Alfaro M."/>
            <person name="Ramirez L."/>
            <person name="Pisabarro A.G."/>
            <person name="Kuo A."/>
            <person name="Tritt A."/>
            <person name="Lipzen A."/>
            <person name="He G."/>
            <person name="Yan M."/>
            <person name="Ng V."/>
            <person name="Cullen D."/>
            <person name="Martin F."/>
            <person name="Rosso M.-N."/>
            <person name="Henrissat B."/>
            <person name="Hibbett D."/>
            <person name="Martinez A.T."/>
            <person name="Grigoriev I.V."/>
        </authorList>
    </citation>
    <scope>NUCLEOTIDE SEQUENCE</scope>
    <source>
        <strain evidence="2">CIRM-BRFM 674</strain>
    </source>
</reference>
<keyword evidence="3" id="KW-1185">Reference proteome</keyword>
<protein>
    <submittedName>
        <fullName evidence="2">Uncharacterized protein</fullName>
    </submittedName>
</protein>
<comment type="caution">
    <text evidence="2">The sequence shown here is derived from an EMBL/GenBank/DDBJ whole genome shotgun (WGS) entry which is preliminary data.</text>
</comment>
<organism evidence="2 3">
    <name type="scientific">Pholiota conissans</name>
    <dbReference type="NCBI Taxonomy" id="109636"/>
    <lineage>
        <taxon>Eukaryota</taxon>
        <taxon>Fungi</taxon>
        <taxon>Dikarya</taxon>
        <taxon>Basidiomycota</taxon>
        <taxon>Agaricomycotina</taxon>
        <taxon>Agaricomycetes</taxon>
        <taxon>Agaricomycetidae</taxon>
        <taxon>Agaricales</taxon>
        <taxon>Agaricineae</taxon>
        <taxon>Strophariaceae</taxon>
        <taxon>Pholiota</taxon>
    </lineage>
</organism>
<feature type="signal peptide" evidence="1">
    <location>
        <begin position="1"/>
        <end position="32"/>
    </location>
</feature>
<name>A0A9P5YQU6_9AGAR</name>
<dbReference type="EMBL" id="MU155419">
    <property type="protein sequence ID" value="KAF9473757.1"/>
    <property type="molecule type" value="Genomic_DNA"/>
</dbReference>
<dbReference type="Proteomes" id="UP000807469">
    <property type="component" value="Unassembled WGS sequence"/>
</dbReference>
<gene>
    <name evidence="2" type="ORF">BDN70DRAFT_899521</name>
</gene>
<sequence>MLGTGGPGLDCKARWRMLIGMALSSAVSLAASLEEKDLMNGWQSKPAQHRISKQPMLCLDHWQGAFPAIAVEISYSSGQDHPSLLYQMLHNCPILKFLLQSPGLS</sequence>
<evidence type="ECO:0000256" key="1">
    <source>
        <dbReference type="SAM" id="SignalP"/>
    </source>
</evidence>
<dbReference type="AlphaFoldDB" id="A0A9P5YQU6"/>
<keyword evidence="1" id="KW-0732">Signal</keyword>